<keyword evidence="2" id="KW-1185">Reference proteome</keyword>
<dbReference type="EMBL" id="CM047750">
    <property type="protein sequence ID" value="KAJ0006963.1"/>
    <property type="molecule type" value="Genomic_DNA"/>
</dbReference>
<gene>
    <name evidence="1" type="ORF">Pint_29504</name>
</gene>
<organism evidence="1 2">
    <name type="scientific">Pistacia integerrima</name>
    <dbReference type="NCBI Taxonomy" id="434235"/>
    <lineage>
        <taxon>Eukaryota</taxon>
        <taxon>Viridiplantae</taxon>
        <taxon>Streptophyta</taxon>
        <taxon>Embryophyta</taxon>
        <taxon>Tracheophyta</taxon>
        <taxon>Spermatophyta</taxon>
        <taxon>Magnoliopsida</taxon>
        <taxon>eudicotyledons</taxon>
        <taxon>Gunneridae</taxon>
        <taxon>Pentapetalae</taxon>
        <taxon>rosids</taxon>
        <taxon>malvids</taxon>
        <taxon>Sapindales</taxon>
        <taxon>Anacardiaceae</taxon>
        <taxon>Pistacia</taxon>
    </lineage>
</organism>
<sequence length="296" mass="33091">MWGGTSRKSPYLSTEKIRRFTYAELSTITNNFKRELGEGSFGKVYHGYLDDDTEVAVKILSELSNQGYEQFEAEVKLLLTVHHRNLTTLCGYCDEGKQIGLVYEYMANGNLKQYLSDKSADVVSWEGRLRVAVEAAQGLEYLHHGCKPPRVHRDIKSANILLSENFQAKIADFGLTKSFPVEGVTHMSTAVAGTFGYLDPDLWVDSMIGQGDIKNTVDPRLHGDFDISSAWKAVEIAMLSVSQTSTERPTMNHVVRELSQCLEMEIARKGRRGAEPRNQHEMVSINLGTALNPSAR</sequence>
<protein>
    <submittedName>
        <fullName evidence="1">Uncharacterized protein</fullName>
    </submittedName>
</protein>
<evidence type="ECO:0000313" key="2">
    <source>
        <dbReference type="Proteomes" id="UP001163603"/>
    </source>
</evidence>
<proteinExistence type="predicted"/>
<accession>A0ACC0WXN2</accession>
<name>A0ACC0WXN2_9ROSI</name>
<reference evidence="2" key="1">
    <citation type="journal article" date="2023" name="G3 (Bethesda)">
        <title>Genome assembly and association tests identify interacting loci associated with vigor, precocity, and sex in interspecific pistachio rootstocks.</title>
        <authorList>
            <person name="Palmer W."/>
            <person name="Jacygrad E."/>
            <person name="Sagayaradj S."/>
            <person name="Cavanaugh K."/>
            <person name="Han R."/>
            <person name="Bertier L."/>
            <person name="Beede B."/>
            <person name="Kafkas S."/>
            <person name="Golino D."/>
            <person name="Preece J."/>
            <person name="Michelmore R."/>
        </authorList>
    </citation>
    <scope>NUCLEOTIDE SEQUENCE [LARGE SCALE GENOMIC DNA]</scope>
</reference>
<dbReference type="Proteomes" id="UP001163603">
    <property type="component" value="Chromosome 15"/>
</dbReference>
<evidence type="ECO:0000313" key="1">
    <source>
        <dbReference type="EMBL" id="KAJ0006963.1"/>
    </source>
</evidence>
<comment type="caution">
    <text evidence="1">The sequence shown here is derived from an EMBL/GenBank/DDBJ whole genome shotgun (WGS) entry which is preliminary data.</text>
</comment>